<dbReference type="SUPFAM" id="SSF52799">
    <property type="entry name" value="(Phosphotyrosine protein) phosphatases II"/>
    <property type="match status" value="1"/>
</dbReference>
<evidence type="ECO:0000313" key="4">
    <source>
        <dbReference type="Proteomes" id="UP001156141"/>
    </source>
</evidence>
<dbReference type="PANTHER" id="PTHR31126">
    <property type="entry name" value="TYROSINE-PROTEIN PHOSPHATASE"/>
    <property type="match status" value="1"/>
</dbReference>
<keyword evidence="4" id="KW-1185">Reference proteome</keyword>
<feature type="signal peptide" evidence="2">
    <location>
        <begin position="1"/>
        <end position="20"/>
    </location>
</feature>
<name>A0ABS9RIS4_9FLAO</name>
<dbReference type="InterPro" id="IPR029021">
    <property type="entry name" value="Prot-tyrosine_phosphatase-like"/>
</dbReference>
<reference evidence="3" key="1">
    <citation type="submission" date="2022-02" db="EMBL/GenBank/DDBJ databases">
        <title>Aestuariibaculum sp., a marine bacterium isolated from sediment in Guangxi.</title>
        <authorList>
            <person name="Ying J."/>
        </authorList>
    </citation>
    <scope>NUCLEOTIDE SEQUENCE</scope>
    <source>
        <strain evidence="3">L182</strain>
    </source>
</reference>
<dbReference type="PROSITE" id="PS00383">
    <property type="entry name" value="TYR_PHOSPHATASE_1"/>
    <property type="match status" value="1"/>
</dbReference>
<sequence length="362" mass="41210">MINKKHIKGLLSVASIAVFAACAEYTKPERPEYTLNEVIYVDKLPEKDYQLTLRSKGNWNVYSGNSFETINWKAPVTLSNENKIITIKNSTPNQRLAFAAVNGKDTLHLTEREIDLENSVNFRDLGGIPTQDGKHTKWGLIYRSGELSDLTNEDLAYMSTIDIKSILDFRTNEEIEEKPDMYPNGVQWFHVPVGNMGNGNMKEMFGKLREANPETFDGGKLMEDISEDLLKSKDAFKTLFSDLLNNDRTPLLFHCTAGKDRTGHASALILTALGVDEETIYNEYTLSNYFRYDNNEETIKKAAKFYGIDQRILRPMMSVRRSYLQTGMDILKAEYGSVQNYLETEIGLDSTAISKLRNKFLE</sequence>
<organism evidence="3 4">
    <name type="scientific">Aestuariibaculum lutulentum</name>
    <dbReference type="NCBI Taxonomy" id="2920935"/>
    <lineage>
        <taxon>Bacteria</taxon>
        <taxon>Pseudomonadati</taxon>
        <taxon>Bacteroidota</taxon>
        <taxon>Flavobacteriia</taxon>
        <taxon>Flavobacteriales</taxon>
        <taxon>Flavobacteriaceae</taxon>
    </lineage>
</organism>
<dbReference type="Pfam" id="PF13350">
    <property type="entry name" value="Y_phosphatase3"/>
    <property type="match status" value="1"/>
</dbReference>
<dbReference type="PROSITE" id="PS51257">
    <property type="entry name" value="PROKAR_LIPOPROTEIN"/>
    <property type="match status" value="1"/>
</dbReference>
<gene>
    <name evidence="3" type="ORF">MKW35_09530</name>
</gene>
<evidence type="ECO:0000256" key="1">
    <source>
        <dbReference type="ARBA" id="ARBA00009580"/>
    </source>
</evidence>
<dbReference type="InterPro" id="IPR026893">
    <property type="entry name" value="Tyr/Ser_Pase_IphP-type"/>
</dbReference>
<dbReference type="Gene3D" id="3.90.190.10">
    <property type="entry name" value="Protein tyrosine phosphatase superfamily"/>
    <property type="match status" value="1"/>
</dbReference>
<comment type="similarity">
    <text evidence="1">Belongs to the protein-tyrosine phosphatase family.</text>
</comment>
<evidence type="ECO:0000313" key="3">
    <source>
        <dbReference type="EMBL" id="MCH4552861.1"/>
    </source>
</evidence>
<comment type="caution">
    <text evidence="3">The sequence shown here is derived from an EMBL/GenBank/DDBJ whole genome shotgun (WGS) entry which is preliminary data.</text>
</comment>
<keyword evidence="2" id="KW-0732">Signal</keyword>
<dbReference type="Proteomes" id="UP001156141">
    <property type="component" value="Unassembled WGS sequence"/>
</dbReference>
<accession>A0ABS9RIS4</accession>
<proteinExistence type="inferred from homology"/>
<dbReference type="PANTHER" id="PTHR31126:SF1">
    <property type="entry name" value="TYROSINE SPECIFIC PROTEIN PHOSPHATASES DOMAIN-CONTAINING PROTEIN"/>
    <property type="match status" value="1"/>
</dbReference>
<protein>
    <submittedName>
        <fullName evidence="3">Tyrosine-protein phosphatase</fullName>
    </submittedName>
</protein>
<feature type="chain" id="PRO_5045325939" evidence="2">
    <location>
        <begin position="21"/>
        <end position="362"/>
    </location>
</feature>
<dbReference type="EMBL" id="JAKVQD010000003">
    <property type="protein sequence ID" value="MCH4552861.1"/>
    <property type="molecule type" value="Genomic_DNA"/>
</dbReference>
<dbReference type="RefSeq" id="WP_240573248.1">
    <property type="nucleotide sequence ID" value="NZ_CP136709.1"/>
</dbReference>
<dbReference type="InterPro" id="IPR016130">
    <property type="entry name" value="Tyr_Pase_AS"/>
</dbReference>
<evidence type="ECO:0000256" key="2">
    <source>
        <dbReference type="SAM" id="SignalP"/>
    </source>
</evidence>